<feature type="compositionally biased region" description="Polar residues" evidence="1">
    <location>
        <begin position="866"/>
        <end position="881"/>
    </location>
</feature>
<evidence type="ECO:0000256" key="2">
    <source>
        <dbReference type="SAM" id="Phobius"/>
    </source>
</evidence>
<feature type="region of interest" description="Disordered" evidence="1">
    <location>
        <begin position="271"/>
        <end position="310"/>
    </location>
</feature>
<feature type="region of interest" description="Disordered" evidence="1">
    <location>
        <begin position="866"/>
        <end position="946"/>
    </location>
</feature>
<name>A0AA88GIZ7_NAELO</name>
<feature type="region of interest" description="Disordered" evidence="1">
    <location>
        <begin position="1"/>
        <end position="30"/>
    </location>
</feature>
<dbReference type="AlphaFoldDB" id="A0AA88GIZ7"/>
<keyword evidence="2" id="KW-0472">Membrane</keyword>
<dbReference type="RefSeq" id="XP_044546720.1">
    <property type="nucleotide sequence ID" value="XM_044696450.1"/>
</dbReference>
<feature type="compositionally biased region" description="Polar residues" evidence="1">
    <location>
        <begin position="890"/>
        <end position="905"/>
    </location>
</feature>
<proteinExistence type="predicted"/>
<feature type="compositionally biased region" description="Low complexity" evidence="1">
    <location>
        <begin position="397"/>
        <end position="410"/>
    </location>
</feature>
<feature type="compositionally biased region" description="Basic residues" evidence="1">
    <location>
        <begin position="373"/>
        <end position="389"/>
    </location>
</feature>
<accession>A0AA88GIZ7</accession>
<feature type="transmembrane region" description="Helical" evidence="2">
    <location>
        <begin position="961"/>
        <end position="983"/>
    </location>
</feature>
<keyword evidence="2" id="KW-0812">Transmembrane</keyword>
<gene>
    <name evidence="3" type="ORF">C9374_006575</name>
</gene>
<dbReference type="SUPFAM" id="SSF52540">
    <property type="entry name" value="P-loop containing nucleoside triphosphate hydrolases"/>
    <property type="match status" value="1"/>
</dbReference>
<feature type="compositionally biased region" description="Polar residues" evidence="1">
    <location>
        <begin position="351"/>
        <end position="367"/>
    </location>
</feature>
<feature type="region of interest" description="Disordered" evidence="1">
    <location>
        <begin position="71"/>
        <end position="90"/>
    </location>
</feature>
<dbReference type="Proteomes" id="UP000816034">
    <property type="component" value="Unassembled WGS sequence"/>
</dbReference>
<organism evidence="3 4">
    <name type="scientific">Naegleria lovaniensis</name>
    <name type="common">Amoeba</name>
    <dbReference type="NCBI Taxonomy" id="51637"/>
    <lineage>
        <taxon>Eukaryota</taxon>
        <taxon>Discoba</taxon>
        <taxon>Heterolobosea</taxon>
        <taxon>Tetramitia</taxon>
        <taxon>Eutetramitia</taxon>
        <taxon>Vahlkampfiidae</taxon>
        <taxon>Naegleria</taxon>
    </lineage>
</organism>
<protein>
    <submittedName>
        <fullName evidence="3">Uncharacterized protein</fullName>
    </submittedName>
</protein>
<keyword evidence="4" id="KW-1185">Reference proteome</keyword>
<dbReference type="GeneID" id="68099029"/>
<feature type="compositionally biased region" description="Polar residues" evidence="1">
    <location>
        <begin position="145"/>
        <end position="159"/>
    </location>
</feature>
<feature type="compositionally biased region" description="Polar residues" evidence="1">
    <location>
        <begin position="201"/>
        <end position="215"/>
    </location>
</feature>
<feature type="compositionally biased region" description="Low complexity" evidence="1">
    <location>
        <begin position="289"/>
        <end position="310"/>
    </location>
</feature>
<feature type="region of interest" description="Disordered" evidence="1">
    <location>
        <begin position="346"/>
        <end position="410"/>
    </location>
</feature>
<evidence type="ECO:0000256" key="1">
    <source>
        <dbReference type="SAM" id="MobiDB-lite"/>
    </source>
</evidence>
<dbReference type="InterPro" id="IPR027417">
    <property type="entry name" value="P-loop_NTPase"/>
</dbReference>
<dbReference type="EMBL" id="PYSW02000028">
    <property type="protein sequence ID" value="KAG2379458.1"/>
    <property type="molecule type" value="Genomic_DNA"/>
</dbReference>
<feature type="compositionally biased region" description="Basic and acidic residues" evidence="1">
    <location>
        <begin position="16"/>
        <end position="26"/>
    </location>
</feature>
<evidence type="ECO:0000313" key="3">
    <source>
        <dbReference type="EMBL" id="KAG2379458.1"/>
    </source>
</evidence>
<feature type="compositionally biased region" description="Basic and acidic residues" evidence="1">
    <location>
        <begin position="216"/>
        <end position="229"/>
    </location>
</feature>
<keyword evidence="2" id="KW-1133">Transmembrane helix</keyword>
<sequence>MRSRVLPSASAAHKNNHQEQNSHLEESSSPMTLNLPFSVFTHNILHTSRNDLSSSDEDLENSPLLVSQQLETPSSDVFHSSNNDSSELSTTADGYVMVNSVENDDLNDDDHNFTGATTLNNIRRRRRRRVFSRMDEDSFNEHDQSVTGPHNNHLHNNTNDVDDFKLNRCFESTPDEDSDHRYRMTCMKEVILKQLYKNAQGSNRQDLTQELSQMESSREASPKKKDKQAADASLCAPAEHDQTSFEPLNTILSEEPFENNIRNTIAFTSMVGEGESESSEEFSMLEKISNSSSESPTTSPLLSSHHGHSSTLLDAHQASVGEDLLKHPLCETPKIISEELFLDHHRHASNGGPTAVTSSSSASNLPFESNGHLHGHHHHHGHIHGKSIHHVGMDVPTSTTGHTSSSTQHWSIEKVREQIRNELLSRLEANQTRYDHQNQTHVSRGYNIVLAGCSQSGKSQLKSLLFSVMNFENEHSIKAPLGNHAVENNSKLTADSDGECYSLPIFKNLDHTTRTRCLVQDSVPLRVRKSANAEQSNDTLTFPFMFSDMPGVKNENQLSTYIEMLSALYMGTYGEDDFVGSFEENESSQTIFSNMFFENRRSYNKIQREYHHLIVLTIPLMCTSLELKLIKHIQQSLDERSIPYLIVATKADMLDGSFMAPNHHHHHHHQTYSHTQALDLHKPITTTSVQQLIEMKKQEIAQALGMRSFDILTIGMSGASRSNSHLHHQPLNYEGLQDYESIHHELYHQSMVVLRQIILNCHRVRNNEIRMGWIEWFVFWLCMLVMSKVRSWTLLMQWCWNANRPLVCDHHHDASLVETTNKAQSPPSENVLNTSPATATVATQTLESSGPSLKCWEYVSNHPQDNSIKSCPTNSPSSTISKKNHDEEQVQQSGVPPTLHTSKTEPANLPTVPCGNEKDENSHPTVVPTSDEIDTPQERHQDVTKKRKFHRLEKRLFYNRIFQATVLTMLAILMFQTLMIFLVV</sequence>
<reference evidence="3 4" key="1">
    <citation type="journal article" date="2018" name="BMC Genomics">
        <title>The genome of Naegleria lovaniensis, the basis for a comparative approach to unravel pathogenicity factors of the human pathogenic amoeba N. fowleri.</title>
        <authorList>
            <person name="Liechti N."/>
            <person name="Schurch N."/>
            <person name="Bruggmann R."/>
            <person name="Wittwer M."/>
        </authorList>
    </citation>
    <scope>NUCLEOTIDE SEQUENCE [LARGE SCALE GENOMIC DNA]</scope>
    <source>
        <strain evidence="3 4">ATCC 30569</strain>
    </source>
</reference>
<feature type="region of interest" description="Disordered" evidence="1">
    <location>
        <begin position="201"/>
        <end position="242"/>
    </location>
</feature>
<comment type="caution">
    <text evidence="3">The sequence shown here is derived from an EMBL/GenBank/DDBJ whole genome shotgun (WGS) entry which is preliminary data.</text>
</comment>
<feature type="region of interest" description="Disordered" evidence="1">
    <location>
        <begin position="136"/>
        <end position="159"/>
    </location>
</feature>
<evidence type="ECO:0000313" key="4">
    <source>
        <dbReference type="Proteomes" id="UP000816034"/>
    </source>
</evidence>
<dbReference type="Gene3D" id="3.40.50.300">
    <property type="entry name" value="P-loop containing nucleotide triphosphate hydrolases"/>
    <property type="match status" value="1"/>
</dbReference>